<feature type="compositionally biased region" description="Polar residues" evidence="1">
    <location>
        <begin position="79"/>
        <end position="88"/>
    </location>
</feature>
<comment type="caution">
    <text evidence="3">The sequence shown here is derived from an EMBL/GenBank/DDBJ whole genome shotgun (WGS) entry which is preliminary data.</text>
</comment>
<dbReference type="RefSeq" id="WP_264713726.1">
    <property type="nucleotide sequence ID" value="NZ_JAPDNT010000006.1"/>
</dbReference>
<keyword evidence="2" id="KW-0732">Signal</keyword>
<evidence type="ECO:0000256" key="2">
    <source>
        <dbReference type="SAM" id="SignalP"/>
    </source>
</evidence>
<feature type="region of interest" description="Disordered" evidence="1">
    <location>
        <begin position="69"/>
        <end position="88"/>
    </location>
</feature>
<evidence type="ECO:0000313" key="4">
    <source>
        <dbReference type="Proteomes" id="UP001165679"/>
    </source>
</evidence>
<proteinExistence type="predicted"/>
<sequence length="134" mass="13996">MTRLRLPAIRTVRGPTLSLLATLAVAACAAQQPQSHASAAQQAACKQRADEVYLRQNRADIYRADTYATSTRDAPLSGLPQSNTTSGLSGRYARDVLLSNCLNGIGGTAGASPQAAPEATPLPPPPPPPPPKKR</sequence>
<evidence type="ECO:0000256" key="1">
    <source>
        <dbReference type="SAM" id="MobiDB-lite"/>
    </source>
</evidence>
<keyword evidence="4" id="KW-1185">Reference proteome</keyword>
<gene>
    <name evidence="3" type="ORF">OL599_10685</name>
</gene>
<protein>
    <recommendedName>
        <fullName evidence="5">Lipoprotein</fullName>
    </recommendedName>
</protein>
<accession>A0AA42CHJ1</accession>
<dbReference type="Proteomes" id="UP001165679">
    <property type="component" value="Unassembled WGS sequence"/>
</dbReference>
<feature type="chain" id="PRO_5041296953" description="Lipoprotein" evidence="2">
    <location>
        <begin position="30"/>
        <end position="134"/>
    </location>
</feature>
<feature type="region of interest" description="Disordered" evidence="1">
    <location>
        <begin position="107"/>
        <end position="134"/>
    </location>
</feature>
<evidence type="ECO:0000313" key="3">
    <source>
        <dbReference type="EMBL" id="MCW3475037.1"/>
    </source>
</evidence>
<evidence type="ECO:0008006" key="5">
    <source>
        <dbReference type="Google" id="ProtNLM"/>
    </source>
</evidence>
<reference evidence="3" key="1">
    <citation type="submission" date="2022-09" db="EMBL/GenBank/DDBJ databases">
        <title>Rhodovastum sp. nov. RN2-1 isolated from soil in Seongnam, South Korea.</title>
        <authorList>
            <person name="Le N.T."/>
        </authorList>
    </citation>
    <scope>NUCLEOTIDE SEQUENCE</scope>
    <source>
        <strain evidence="3">RN2-1</strain>
    </source>
</reference>
<feature type="signal peptide" evidence="2">
    <location>
        <begin position="1"/>
        <end position="29"/>
    </location>
</feature>
<name>A0AA42CHJ1_9PROT</name>
<organism evidence="3 4">
    <name type="scientific">Limobrevibacterium gyesilva</name>
    <dbReference type="NCBI Taxonomy" id="2991712"/>
    <lineage>
        <taxon>Bacteria</taxon>
        <taxon>Pseudomonadati</taxon>
        <taxon>Pseudomonadota</taxon>
        <taxon>Alphaproteobacteria</taxon>
        <taxon>Acetobacterales</taxon>
        <taxon>Acetobacteraceae</taxon>
        <taxon>Limobrevibacterium</taxon>
    </lineage>
</organism>
<feature type="compositionally biased region" description="Pro residues" evidence="1">
    <location>
        <begin position="120"/>
        <end position="134"/>
    </location>
</feature>
<dbReference type="EMBL" id="JAPDNT010000006">
    <property type="protein sequence ID" value="MCW3475037.1"/>
    <property type="molecule type" value="Genomic_DNA"/>
</dbReference>
<dbReference type="AlphaFoldDB" id="A0AA42CHJ1"/>
<dbReference type="PROSITE" id="PS51257">
    <property type="entry name" value="PROKAR_LIPOPROTEIN"/>
    <property type="match status" value="1"/>
</dbReference>
<reference evidence="3" key="2">
    <citation type="submission" date="2022-10" db="EMBL/GenBank/DDBJ databases">
        <authorList>
            <person name="Trinh H.N."/>
        </authorList>
    </citation>
    <scope>NUCLEOTIDE SEQUENCE</scope>
    <source>
        <strain evidence="3">RN2-1</strain>
    </source>
</reference>